<evidence type="ECO:0000313" key="2">
    <source>
        <dbReference type="Proteomes" id="UP001209878"/>
    </source>
</evidence>
<evidence type="ECO:0000313" key="1">
    <source>
        <dbReference type="EMBL" id="KAK2191300.1"/>
    </source>
</evidence>
<dbReference type="Proteomes" id="UP001209878">
    <property type="component" value="Unassembled WGS sequence"/>
</dbReference>
<proteinExistence type="predicted"/>
<protein>
    <submittedName>
        <fullName evidence="1">Uncharacterized protein</fullName>
    </submittedName>
</protein>
<gene>
    <name evidence="1" type="ORF">NP493_56g09017</name>
</gene>
<dbReference type="AlphaFoldDB" id="A0AAD9PAR1"/>
<dbReference type="EMBL" id="JAODUO010000055">
    <property type="protein sequence ID" value="KAK2191300.1"/>
    <property type="molecule type" value="Genomic_DNA"/>
</dbReference>
<accession>A0AAD9PAR1</accession>
<sequence length="67" mass="7797">MLSRPWQASSFQCLEVVFGITSSVTRLLLVYRPPSTGRRGVPFNMFMDEFTNIMELFADRTNHHGRF</sequence>
<keyword evidence="2" id="KW-1185">Reference proteome</keyword>
<comment type="caution">
    <text evidence="1">The sequence shown here is derived from an EMBL/GenBank/DDBJ whole genome shotgun (WGS) entry which is preliminary data.</text>
</comment>
<reference evidence="1" key="1">
    <citation type="journal article" date="2023" name="Mol. Biol. Evol.">
        <title>Third-Generation Sequencing Reveals the Adaptive Role of the Epigenome in Three Deep-Sea Polychaetes.</title>
        <authorList>
            <person name="Perez M."/>
            <person name="Aroh O."/>
            <person name="Sun Y."/>
            <person name="Lan Y."/>
            <person name="Juniper S.K."/>
            <person name="Young C.R."/>
            <person name="Angers B."/>
            <person name="Qian P.Y."/>
        </authorList>
    </citation>
    <scope>NUCLEOTIDE SEQUENCE</scope>
    <source>
        <strain evidence="1">R07B-5</strain>
    </source>
</reference>
<organism evidence="1 2">
    <name type="scientific">Ridgeia piscesae</name>
    <name type="common">Tubeworm</name>
    <dbReference type="NCBI Taxonomy" id="27915"/>
    <lineage>
        <taxon>Eukaryota</taxon>
        <taxon>Metazoa</taxon>
        <taxon>Spiralia</taxon>
        <taxon>Lophotrochozoa</taxon>
        <taxon>Annelida</taxon>
        <taxon>Polychaeta</taxon>
        <taxon>Sedentaria</taxon>
        <taxon>Canalipalpata</taxon>
        <taxon>Sabellida</taxon>
        <taxon>Siboglinidae</taxon>
        <taxon>Ridgeia</taxon>
    </lineage>
</organism>
<name>A0AAD9PAR1_RIDPI</name>